<dbReference type="STRING" id="760192.Halhy_3633"/>
<protein>
    <recommendedName>
        <fullName evidence="3">Transposase (putative) YhgA-like domain-containing protein</fullName>
    </recommendedName>
</protein>
<evidence type="ECO:0008006" key="3">
    <source>
        <dbReference type="Google" id="ProtNLM"/>
    </source>
</evidence>
<proteinExistence type="predicted"/>
<dbReference type="KEGG" id="hhy:Halhy_3633"/>
<organism evidence="1 2">
    <name type="scientific">Haliscomenobacter hydrossis (strain ATCC 27775 / DSM 1100 / LMG 10767 / O)</name>
    <dbReference type="NCBI Taxonomy" id="760192"/>
    <lineage>
        <taxon>Bacteria</taxon>
        <taxon>Pseudomonadati</taxon>
        <taxon>Bacteroidota</taxon>
        <taxon>Saprospiria</taxon>
        <taxon>Saprospirales</taxon>
        <taxon>Haliscomenobacteraceae</taxon>
        <taxon>Haliscomenobacter</taxon>
    </lineage>
</organism>
<sequence>MSISKDILWKGIIENLVDDFIWYFFPNYVEKIDFERGFEFLDTELQKLIPDNPGQNRHADKLIRVWLKDGLEAWFLIHVEVQGYQDIQFAARMFEYMYRIRDKYQQPVTGLAIYTDWNRRYHYTQFTETFLGTEVIYRFNTYVLRDHTPEILAQDANPFAAVMEAAWQQLGKKKTDDQLYSTKLDLIKRLLKRKVSRKKIVSIINFIKYFVPFTNSENLLKFEQDLNQLIKADQPMGIEEAILEEVKQQGIELGETKFKEELLKHAVPELTQLGLEAEKIAAILDLELEAVRKVIEEGMQG</sequence>
<reference key="2">
    <citation type="submission" date="2011-04" db="EMBL/GenBank/DDBJ databases">
        <title>Complete sequence of chromosome of Haliscomenobacter hydrossis DSM 1100.</title>
        <authorList>
            <consortium name="US DOE Joint Genome Institute (JGI-PGF)"/>
            <person name="Lucas S."/>
            <person name="Han J."/>
            <person name="Lapidus A."/>
            <person name="Bruce D."/>
            <person name="Goodwin L."/>
            <person name="Pitluck S."/>
            <person name="Peters L."/>
            <person name="Kyrpides N."/>
            <person name="Mavromatis K."/>
            <person name="Ivanova N."/>
            <person name="Ovchinnikova G."/>
            <person name="Pagani I."/>
            <person name="Daligault H."/>
            <person name="Detter J.C."/>
            <person name="Han C."/>
            <person name="Land M."/>
            <person name="Hauser L."/>
            <person name="Markowitz V."/>
            <person name="Cheng J.-F."/>
            <person name="Hugenholtz P."/>
            <person name="Woyke T."/>
            <person name="Wu D."/>
            <person name="Verbarg S."/>
            <person name="Frueling A."/>
            <person name="Brambilla E."/>
            <person name="Klenk H.-P."/>
            <person name="Eisen J.A."/>
        </authorList>
    </citation>
    <scope>NUCLEOTIDE SEQUENCE</scope>
    <source>
        <strain>DSM 1100</strain>
    </source>
</reference>
<dbReference type="eggNOG" id="COG5464">
    <property type="taxonomic scope" value="Bacteria"/>
</dbReference>
<reference evidence="1 2" key="1">
    <citation type="journal article" date="2011" name="Stand. Genomic Sci.">
        <title>Complete genome sequence of Haliscomenobacter hydrossis type strain (O).</title>
        <authorList>
            <consortium name="US DOE Joint Genome Institute (JGI-PGF)"/>
            <person name="Daligault H."/>
            <person name="Lapidus A."/>
            <person name="Zeytun A."/>
            <person name="Nolan M."/>
            <person name="Lucas S."/>
            <person name="Del Rio T.G."/>
            <person name="Tice H."/>
            <person name="Cheng J.F."/>
            <person name="Tapia R."/>
            <person name="Han C."/>
            <person name="Goodwin L."/>
            <person name="Pitluck S."/>
            <person name="Liolios K."/>
            <person name="Pagani I."/>
            <person name="Ivanova N."/>
            <person name="Huntemann M."/>
            <person name="Mavromatis K."/>
            <person name="Mikhailova N."/>
            <person name="Pati A."/>
            <person name="Chen A."/>
            <person name="Palaniappan K."/>
            <person name="Land M."/>
            <person name="Hauser L."/>
            <person name="Brambilla E.M."/>
            <person name="Rohde M."/>
            <person name="Verbarg S."/>
            <person name="Goker M."/>
            <person name="Bristow J."/>
            <person name="Eisen J.A."/>
            <person name="Markowitz V."/>
            <person name="Hugenholtz P."/>
            <person name="Kyrpides N.C."/>
            <person name="Klenk H.P."/>
            <person name="Woyke T."/>
        </authorList>
    </citation>
    <scope>NUCLEOTIDE SEQUENCE [LARGE SCALE GENOMIC DNA]</scope>
    <source>
        <strain evidence="2">ATCC 27775 / DSM 1100 / LMG 10767 / O</strain>
    </source>
</reference>
<evidence type="ECO:0000313" key="1">
    <source>
        <dbReference type="EMBL" id="AEE51485.1"/>
    </source>
</evidence>
<dbReference type="Proteomes" id="UP000008461">
    <property type="component" value="Chromosome"/>
</dbReference>
<dbReference type="OrthoDB" id="944318at2"/>
<dbReference type="AlphaFoldDB" id="F4KYU3"/>
<dbReference type="RefSeq" id="WP_013766024.1">
    <property type="nucleotide sequence ID" value="NC_015510.1"/>
</dbReference>
<evidence type="ECO:0000313" key="2">
    <source>
        <dbReference type="Proteomes" id="UP000008461"/>
    </source>
</evidence>
<accession>F4KYU3</accession>
<keyword evidence="2" id="KW-1185">Reference proteome</keyword>
<gene>
    <name evidence="1" type="ordered locus">Halhy_3633</name>
</gene>
<name>F4KYU3_HALH1</name>
<dbReference type="EMBL" id="CP002691">
    <property type="protein sequence ID" value="AEE51485.1"/>
    <property type="molecule type" value="Genomic_DNA"/>
</dbReference>
<dbReference type="HOGENOM" id="CLU_071039_1_0_10"/>